<evidence type="ECO:0000313" key="13">
    <source>
        <dbReference type="Proteomes" id="UP000324632"/>
    </source>
</evidence>
<dbReference type="PANTHER" id="PTHR21425">
    <property type="entry name" value="NICE-3"/>
    <property type="match status" value="1"/>
</dbReference>
<comment type="function">
    <text evidence="1">General regulator of phagocytosis. Required to uptake Gram negative bacterium by macrophages.</text>
</comment>
<dbReference type="Pfam" id="PF07406">
    <property type="entry name" value="NICE-3"/>
    <property type="match status" value="2"/>
</dbReference>
<keyword evidence="5 11" id="KW-0812">Transmembrane</keyword>
<protein>
    <submittedName>
        <fullName evidence="12">Uncharacterized protein</fullName>
    </submittedName>
</protein>
<dbReference type="EMBL" id="SOYY01000024">
    <property type="protein sequence ID" value="KAA0703197.1"/>
    <property type="molecule type" value="Genomic_DNA"/>
</dbReference>
<feature type="region of interest" description="Disordered" evidence="10">
    <location>
        <begin position="222"/>
        <end position="261"/>
    </location>
</feature>
<accession>A0A5A9N3U2</accession>
<evidence type="ECO:0000256" key="9">
    <source>
        <dbReference type="ARBA" id="ARBA00023136"/>
    </source>
</evidence>
<dbReference type="InterPro" id="IPR010876">
    <property type="entry name" value="C1orf43"/>
</dbReference>
<evidence type="ECO:0000256" key="5">
    <source>
        <dbReference type="ARBA" id="ARBA00022692"/>
    </source>
</evidence>
<dbReference type="GO" id="GO:0005794">
    <property type="term" value="C:Golgi apparatus"/>
    <property type="evidence" value="ECO:0007669"/>
    <property type="project" value="UniProtKB-SubCell"/>
</dbReference>
<dbReference type="GO" id="GO:0005739">
    <property type="term" value="C:mitochondrion"/>
    <property type="evidence" value="ECO:0007669"/>
    <property type="project" value="UniProtKB-SubCell"/>
</dbReference>
<keyword evidence="13" id="KW-1185">Reference proteome</keyword>
<evidence type="ECO:0000256" key="11">
    <source>
        <dbReference type="SAM" id="Phobius"/>
    </source>
</evidence>
<keyword evidence="9 11" id="KW-0472">Membrane</keyword>
<dbReference type="AlphaFoldDB" id="A0A5A9N3U2"/>
<feature type="compositionally biased region" description="Polar residues" evidence="10">
    <location>
        <begin position="222"/>
        <end position="259"/>
    </location>
</feature>
<evidence type="ECO:0000313" key="12">
    <source>
        <dbReference type="EMBL" id="KAA0703197.1"/>
    </source>
</evidence>
<keyword evidence="8" id="KW-0496">Mitochondrion</keyword>
<name>A0A5A9N3U2_9TELE</name>
<evidence type="ECO:0000256" key="7">
    <source>
        <dbReference type="ARBA" id="ARBA00023034"/>
    </source>
</evidence>
<evidence type="ECO:0000256" key="6">
    <source>
        <dbReference type="ARBA" id="ARBA00022989"/>
    </source>
</evidence>
<comment type="subcellular location">
    <subcellularLocation>
        <location evidence="4">Golgi apparatus</location>
    </subcellularLocation>
    <subcellularLocation>
        <location evidence="2">Membrane</location>
        <topology evidence="2">Single-pass membrane protein</topology>
    </subcellularLocation>
    <subcellularLocation>
        <location evidence="3">Mitochondrion</location>
    </subcellularLocation>
</comment>
<reference evidence="12 13" key="1">
    <citation type="journal article" date="2019" name="Mol. Ecol. Resour.">
        <title>Chromosome-level genome assembly of Triplophysa tibetana, a fish adapted to the harsh high-altitude environment of the Tibetan Plateau.</title>
        <authorList>
            <person name="Yang X."/>
            <person name="Liu H."/>
            <person name="Ma Z."/>
            <person name="Zou Y."/>
            <person name="Zou M."/>
            <person name="Mao Y."/>
            <person name="Li X."/>
            <person name="Wang H."/>
            <person name="Chen T."/>
            <person name="Wang W."/>
            <person name="Yang R."/>
        </authorList>
    </citation>
    <scope>NUCLEOTIDE SEQUENCE [LARGE SCALE GENOMIC DNA]</scope>
    <source>
        <strain evidence="12">TTIB1903HZAU</strain>
        <tissue evidence="12">Muscle</tissue>
    </source>
</reference>
<evidence type="ECO:0000256" key="3">
    <source>
        <dbReference type="ARBA" id="ARBA00004173"/>
    </source>
</evidence>
<comment type="caution">
    <text evidence="12">The sequence shown here is derived from an EMBL/GenBank/DDBJ whole genome shotgun (WGS) entry which is preliminary data.</text>
</comment>
<evidence type="ECO:0000256" key="1">
    <source>
        <dbReference type="ARBA" id="ARBA00002620"/>
    </source>
</evidence>
<evidence type="ECO:0000256" key="8">
    <source>
        <dbReference type="ARBA" id="ARBA00023128"/>
    </source>
</evidence>
<dbReference type="Proteomes" id="UP000324632">
    <property type="component" value="Chromosome 24"/>
</dbReference>
<organism evidence="12 13">
    <name type="scientific">Triplophysa tibetana</name>
    <dbReference type="NCBI Taxonomy" id="1572043"/>
    <lineage>
        <taxon>Eukaryota</taxon>
        <taxon>Metazoa</taxon>
        <taxon>Chordata</taxon>
        <taxon>Craniata</taxon>
        <taxon>Vertebrata</taxon>
        <taxon>Euteleostomi</taxon>
        <taxon>Actinopterygii</taxon>
        <taxon>Neopterygii</taxon>
        <taxon>Teleostei</taxon>
        <taxon>Ostariophysi</taxon>
        <taxon>Cypriniformes</taxon>
        <taxon>Nemacheilidae</taxon>
        <taxon>Triplophysa</taxon>
    </lineage>
</organism>
<dbReference type="GO" id="GO:0016020">
    <property type="term" value="C:membrane"/>
    <property type="evidence" value="ECO:0007669"/>
    <property type="project" value="UniProtKB-SubCell"/>
</dbReference>
<gene>
    <name evidence="12" type="ORF">E1301_Tti007006</name>
</gene>
<keyword evidence="7" id="KW-0333">Golgi apparatus</keyword>
<proteinExistence type="predicted"/>
<evidence type="ECO:0000256" key="4">
    <source>
        <dbReference type="ARBA" id="ARBA00004555"/>
    </source>
</evidence>
<sequence length="284" mass="32246">MAGEPITLSGVNVVLVMAYGSLVFVLLFIFVKRQIMRFAMKSRRGPHVPLGHNAPKELREEIDFRLSKVNDIRFEPHLLSKEDNRLKHQGQTSCYNYLYRMQALDAIRDSGRSLLKLEQTQVQWGFFFLVSSLIAYVPHADIPFHEMCRSASALTGRRYKNWLMDLRNSDSVCKSSNSALIDRLLEGYDNARHGAGVFGEQEYVKYKQDLAQLATIVKTHSSTPSLNQQHQSAAKDLTSSSGPSNASTIQVTYLPSTGQRSKRPKHFLELKNFKDNYNTLESTL</sequence>
<dbReference type="GO" id="GO:0006909">
    <property type="term" value="P:phagocytosis"/>
    <property type="evidence" value="ECO:0007669"/>
    <property type="project" value="TreeGrafter"/>
</dbReference>
<feature type="transmembrane region" description="Helical" evidence="11">
    <location>
        <begin position="6"/>
        <end position="31"/>
    </location>
</feature>
<evidence type="ECO:0000256" key="10">
    <source>
        <dbReference type="SAM" id="MobiDB-lite"/>
    </source>
</evidence>
<keyword evidence="6 11" id="KW-1133">Transmembrane helix</keyword>
<dbReference type="PANTHER" id="PTHR21425:SF2">
    <property type="entry name" value="PROTEIN C1ORF43"/>
    <property type="match status" value="1"/>
</dbReference>
<evidence type="ECO:0000256" key="2">
    <source>
        <dbReference type="ARBA" id="ARBA00004167"/>
    </source>
</evidence>